<comment type="similarity">
    <text evidence="1">Belongs to the peptidase C1 family.</text>
</comment>
<evidence type="ECO:0000256" key="4">
    <source>
        <dbReference type="ARBA" id="ARBA00022807"/>
    </source>
</evidence>
<dbReference type="InterPro" id="IPR000668">
    <property type="entry name" value="Peptidase_C1A_C"/>
</dbReference>
<proteinExistence type="inferred from homology"/>
<sequence length="343" mass="38964">MKSIFCAILVILLPLLVFSLETSNHLAFQYFKTKHSKTYHNKTEEQNRFKIFSENYLFIKKHNKRFQKGLETYELGINQFTDLTRDEFRKLISGIPLPPLSKNSSKTTIKLHEHIRQKRTIVQNESVPINWVAGNLDLRTTAIPIKNQKSCGSCWAFSATALSEYSLWKKLGQYYDLSEQQCVDCAEPNGCDGGWMSDCLANRQTCGLNNETIYPYKAIVIKCNCNSTNGFNTSYAQAFYSIEPNETTMAYVMYRQQAWVSACLNATDLQHYSSGIVSPTSCNNSPSHAINLVGYGTLNGTAYWIARNSWGTNWGEKGYFRILRGIGACGLSTDYEDYRAYLA</sequence>
<evidence type="ECO:0000256" key="6">
    <source>
        <dbReference type="ARBA" id="ARBA00023157"/>
    </source>
</evidence>
<reference evidence="10" key="1">
    <citation type="submission" date="2021-03" db="EMBL/GenBank/DDBJ databases">
        <title>Chromosome level genome of the anhydrobiotic midge Polypedilum vanderplanki.</title>
        <authorList>
            <person name="Yoshida Y."/>
            <person name="Kikawada T."/>
            <person name="Gusev O."/>
        </authorList>
    </citation>
    <scope>NUCLEOTIDE SEQUENCE</scope>
    <source>
        <strain evidence="10">NIAS01</strain>
        <tissue evidence="10">Whole body or cell culture</tissue>
    </source>
</reference>
<accession>A0A9J6BXY3</accession>
<keyword evidence="3" id="KW-0378">Hydrolase</keyword>
<dbReference type="InterPro" id="IPR025661">
    <property type="entry name" value="Pept_asp_AS"/>
</dbReference>
<evidence type="ECO:0000259" key="9">
    <source>
        <dbReference type="SMART" id="SM00848"/>
    </source>
</evidence>
<dbReference type="InterPro" id="IPR038765">
    <property type="entry name" value="Papain-like_cys_pep_sf"/>
</dbReference>
<feature type="domain" description="Peptidase C1A papain C-terminal" evidence="8">
    <location>
        <begin position="132"/>
        <end position="340"/>
    </location>
</feature>
<dbReference type="SUPFAM" id="SSF54001">
    <property type="entry name" value="Cysteine proteinases"/>
    <property type="match status" value="1"/>
</dbReference>
<dbReference type="SMART" id="SM00848">
    <property type="entry name" value="Inhibitor_I29"/>
    <property type="match status" value="1"/>
</dbReference>
<dbReference type="SMART" id="SM00645">
    <property type="entry name" value="Pept_C1"/>
    <property type="match status" value="1"/>
</dbReference>
<dbReference type="GO" id="GO:0008234">
    <property type="term" value="F:cysteine-type peptidase activity"/>
    <property type="evidence" value="ECO:0007669"/>
    <property type="project" value="UniProtKB-KW"/>
</dbReference>
<protein>
    <submittedName>
        <fullName evidence="10">Uncharacterized protein</fullName>
    </submittedName>
</protein>
<evidence type="ECO:0000313" key="11">
    <source>
        <dbReference type="Proteomes" id="UP001107558"/>
    </source>
</evidence>
<dbReference type="InterPro" id="IPR013128">
    <property type="entry name" value="Peptidase_C1A"/>
</dbReference>
<dbReference type="EMBL" id="JADBJN010000002">
    <property type="protein sequence ID" value="KAG5674825.1"/>
    <property type="molecule type" value="Genomic_DNA"/>
</dbReference>
<dbReference type="AlphaFoldDB" id="A0A9J6BXY3"/>
<keyword evidence="11" id="KW-1185">Reference proteome</keyword>
<feature type="signal peptide" evidence="7">
    <location>
        <begin position="1"/>
        <end position="19"/>
    </location>
</feature>
<evidence type="ECO:0000256" key="1">
    <source>
        <dbReference type="ARBA" id="ARBA00008455"/>
    </source>
</evidence>
<name>A0A9J6BXY3_POLVA</name>
<dbReference type="PRINTS" id="PR00705">
    <property type="entry name" value="PAPAIN"/>
</dbReference>
<dbReference type="OrthoDB" id="5855924at2759"/>
<evidence type="ECO:0000256" key="5">
    <source>
        <dbReference type="ARBA" id="ARBA00023145"/>
    </source>
</evidence>
<evidence type="ECO:0000256" key="2">
    <source>
        <dbReference type="ARBA" id="ARBA00022670"/>
    </source>
</evidence>
<evidence type="ECO:0000256" key="3">
    <source>
        <dbReference type="ARBA" id="ARBA00022801"/>
    </source>
</evidence>
<evidence type="ECO:0000256" key="7">
    <source>
        <dbReference type="SAM" id="SignalP"/>
    </source>
</evidence>
<organism evidence="10 11">
    <name type="scientific">Polypedilum vanderplanki</name>
    <name type="common">Sleeping chironomid midge</name>
    <dbReference type="NCBI Taxonomy" id="319348"/>
    <lineage>
        <taxon>Eukaryota</taxon>
        <taxon>Metazoa</taxon>
        <taxon>Ecdysozoa</taxon>
        <taxon>Arthropoda</taxon>
        <taxon>Hexapoda</taxon>
        <taxon>Insecta</taxon>
        <taxon>Pterygota</taxon>
        <taxon>Neoptera</taxon>
        <taxon>Endopterygota</taxon>
        <taxon>Diptera</taxon>
        <taxon>Nematocera</taxon>
        <taxon>Chironomoidea</taxon>
        <taxon>Chironomidae</taxon>
        <taxon>Chironominae</taxon>
        <taxon>Polypedilum</taxon>
        <taxon>Polypedilum</taxon>
    </lineage>
</organism>
<dbReference type="GO" id="GO:0006508">
    <property type="term" value="P:proteolysis"/>
    <property type="evidence" value="ECO:0007669"/>
    <property type="project" value="UniProtKB-KW"/>
</dbReference>
<keyword evidence="6" id="KW-1015">Disulfide bond</keyword>
<keyword evidence="2" id="KW-0645">Protease</keyword>
<dbReference type="PROSITE" id="PS00139">
    <property type="entry name" value="THIOL_PROTEASE_CYS"/>
    <property type="match status" value="1"/>
</dbReference>
<dbReference type="Gene3D" id="3.90.70.10">
    <property type="entry name" value="Cysteine proteinases"/>
    <property type="match status" value="1"/>
</dbReference>
<dbReference type="PROSITE" id="PS00640">
    <property type="entry name" value="THIOL_PROTEASE_ASN"/>
    <property type="match status" value="1"/>
</dbReference>
<feature type="domain" description="Cathepsin propeptide inhibitor" evidence="9">
    <location>
        <begin position="28"/>
        <end position="88"/>
    </location>
</feature>
<dbReference type="InterPro" id="IPR000169">
    <property type="entry name" value="Pept_cys_AS"/>
</dbReference>
<dbReference type="InterPro" id="IPR013201">
    <property type="entry name" value="Prot_inhib_I29"/>
</dbReference>
<dbReference type="Pfam" id="PF08246">
    <property type="entry name" value="Inhibitor_I29"/>
    <property type="match status" value="1"/>
</dbReference>
<dbReference type="CDD" id="cd02248">
    <property type="entry name" value="Peptidase_C1A"/>
    <property type="match status" value="1"/>
</dbReference>
<evidence type="ECO:0000313" key="10">
    <source>
        <dbReference type="EMBL" id="KAG5674825.1"/>
    </source>
</evidence>
<evidence type="ECO:0000259" key="8">
    <source>
        <dbReference type="SMART" id="SM00645"/>
    </source>
</evidence>
<dbReference type="Proteomes" id="UP001107558">
    <property type="component" value="Chromosome 2"/>
</dbReference>
<keyword evidence="5" id="KW-0865">Zymogen</keyword>
<keyword evidence="4" id="KW-0788">Thiol protease</keyword>
<dbReference type="InterPro" id="IPR039417">
    <property type="entry name" value="Peptidase_C1A_papain-like"/>
</dbReference>
<dbReference type="Pfam" id="PF00112">
    <property type="entry name" value="Peptidase_C1"/>
    <property type="match status" value="1"/>
</dbReference>
<comment type="caution">
    <text evidence="10">The sequence shown here is derived from an EMBL/GenBank/DDBJ whole genome shotgun (WGS) entry which is preliminary data.</text>
</comment>
<dbReference type="PANTHER" id="PTHR12411">
    <property type="entry name" value="CYSTEINE PROTEASE FAMILY C1-RELATED"/>
    <property type="match status" value="1"/>
</dbReference>
<gene>
    <name evidence="10" type="ORF">PVAND_004772</name>
</gene>
<feature type="chain" id="PRO_5039889320" evidence="7">
    <location>
        <begin position="20"/>
        <end position="343"/>
    </location>
</feature>
<keyword evidence="7" id="KW-0732">Signal</keyword>